<dbReference type="InterPro" id="IPR016461">
    <property type="entry name" value="COMT-like"/>
</dbReference>
<feature type="active site" description="Proton acceptor" evidence="8">
    <location>
        <position position="242"/>
    </location>
</feature>
<evidence type="ECO:0000313" key="12">
    <source>
        <dbReference type="Proteomes" id="UP000288716"/>
    </source>
</evidence>
<dbReference type="Proteomes" id="UP000288716">
    <property type="component" value="Unassembled WGS sequence"/>
</dbReference>
<comment type="function">
    <text evidence="4">Catalyzes the transfer of a methyl group onto N-acetylserotonin, producing melatonin (N-acetyl-5-methoxytryptamine).</text>
</comment>
<dbReference type="InterPro" id="IPR012967">
    <property type="entry name" value="COMT_dimerisation"/>
</dbReference>
<protein>
    <recommendedName>
        <fullName evidence="6">Acetylserotonin O-methyltransferase</fullName>
        <ecNumber evidence="5">2.1.1.4</ecNumber>
    </recommendedName>
    <alternativeName>
        <fullName evidence="7">Hydroxyindole O-methyltransferase</fullName>
    </alternativeName>
</protein>
<evidence type="ECO:0000256" key="1">
    <source>
        <dbReference type="ARBA" id="ARBA00022603"/>
    </source>
</evidence>
<sequence>MDEARNAMHDLMMGATKSYITYTVAKLDIVDYLSEKPMTAEELAIITSTKKDILYRLLRAAVEIGLVVENEVKQFLVTDLGSTLKTGGKYSMKNMVMFRSVLTPHPASKLPELLKAERNGFNHKKSFFEMAETQPEVRKYLHGSITEYNERIYTDLLISGYDYSKYKHIIDVGGGSGTFLIDILTKTPSSCGKILDLPSIIESAKKRIEKSTVNERCTAEVADFFTSVPDDGDCYILKFILHDWNDVNALKILRTIRKSMKNGSKLLVMELIKSDGNDAHAIDVLDIWMFSLFLGKERTKSEFEQLFETASLKIENVVEISPCPVKIIEVNIA</sequence>
<dbReference type="GO" id="GO:0017096">
    <property type="term" value="F:acetylserotonin O-methyltransferase activity"/>
    <property type="evidence" value="ECO:0007669"/>
    <property type="project" value="UniProtKB-EC"/>
</dbReference>
<dbReference type="OrthoDB" id="1606438at2759"/>
<proteinExistence type="predicted"/>
<dbReference type="AlphaFoldDB" id="A0A443S878"/>
<evidence type="ECO:0000259" key="10">
    <source>
        <dbReference type="Pfam" id="PF08100"/>
    </source>
</evidence>
<evidence type="ECO:0000256" key="5">
    <source>
        <dbReference type="ARBA" id="ARBA00039116"/>
    </source>
</evidence>
<dbReference type="PANTHER" id="PTHR43712:SF2">
    <property type="entry name" value="O-METHYLTRANSFERASE CICE"/>
    <property type="match status" value="1"/>
</dbReference>
<dbReference type="EMBL" id="NCKV01005916">
    <property type="protein sequence ID" value="RWS23759.1"/>
    <property type="molecule type" value="Genomic_DNA"/>
</dbReference>
<name>A0A443S878_9ACAR</name>
<evidence type="ECO:0000256" key="6">
    <source>
        <dbReference type="ARBA" id="ARBA00040730"/>
    </source>
</evidence>
<feature type="domain" description="O-methyltransferase C-terminal" evidence="9">
    <location>
        <begin position="124"/>
        <end position="310"/>
    </location>
</feature>
<dbReference type="Pfam" id="PF00891">
    <property type="entry name" value="Methyltransf_2"/>
    <property type="match status" value="1"/>
</dbReference>
<dbReference type="VEuPathDB" id="VectorBase:LDEU008281"/>
<evidence type="ECO:0000256" key="4">
    <source>
        <dbReference type="ARBA" id="ARBA00037645"/>
    </source>
</evidence>
<evidence type="ECO:0000256" key="8">
    <source>
        <dbReference type="PIRSR" id="PIRSR005739-1"/>
    </source>
</evidence>
<evidence type="ECO:0000256" key="3">
    <source>
        <dbReference type="ARBA" id="ARBA00022691"/>
    </source>
</evidence>
<dbReference type="InterPro" id="IPR036390">
    <property type="entry name" value="WH_DNA-bd_sf"/>
</dbReference>
<dbReference type="Gene3D" id="3.40.50.150">
    <property type="entry name" value="Vaccinia Virus protein VP39"/>
    <property type="match status" value="1"/>
</dbReference>
<keyword evidence="2" id="KW-0808">Transferase</keyword>
<evidence type="ECO:0000256" key="7">
    <source>
        <dbReference type="ARBA" id="ARBA00043054"/>
    </source>
</evidence>
<comment type="caution">
    <text evidence="11">The sequence shown here is derived from an EMBL/GenBank/DDBJ whole genome shotgun (WGS) entry which is preliminary data.</text>
</comment>
<dbReference type="SUPFAM" id="SSF46785">
    <property type="entry name" value="Winged helix' DNA-binding domain"/>
    <property type="match status" value="1"/>
</dbReference>
<dbReference type="InterPro" id="IPR029063">
    <property type="entry name" value="SAM-dependent_MTases_sf"/>
</dbReference>
<dbReference type="PROSITE" id="PS51683">
    <property type="entry name" value="SAM_OMT_II"/>
    <property type="match status" value="1"/>
</dbReference>
<dbReference type="Pfam" id="PF08100">
    <property type="entry name" value="Dimerisation"/>
    <property type="match status" value="1"/>
</dbReference>
<gene>
    <name evidence="11" type="ORF">B4U80_13322</name>
</gene>
<dbReference type="PANTHER" id="PTHR43712">
    <property type="entry name" value="PUTATIVE (AFU_ORTHOLOGUE AFUA_4G14580)-RELATED"/>
    <property type="match status" value="1"/>
</dbReference>
<feature type="domain" description="O-methyltransferase dimerisation" evidence="10">
    <location>
        <begin position="10"/>
        <end position="84"/>
    </location>
</feature>
<evidence type="ECO:0000313" key="11">
    <source>
        <dbReference type="EMBL" id="RWS23759.1"/>
    </source>
</evidence>
<reference evidence="11 12" key="1">
    <citation type="journal article" date="2018" name="Gigascience">
        <title>Genomes of trombidid mites reveal novel predicted allergens and laterally-transferred genes associated with secondary metabolism.</title>
        <authorList>
            <person name="Dong X."/>
            <person name="Chaisiri K."/>
            <person name="Xia D."/>
            <person name="Armstrong S.D."/>
            <person name="Fang Y."/>
            <person name="Donnelly M.J."/>
            <person name="Kadowaki T."/>
            <person name="McGarry J.W."/>
            <person name="Darby A.C."/>
            <person name="Makepeace B.L."/>
        </authorList>
    </citation>
    <scope>NUCLEOTIDE SEQUENCE [LARGE SCALE GENOMIC DNA]</scope>
    <source>
        <strain evidence="11">UoL-UT</strain>
    </source>
</reference>
<evidence type="ECO:0000256" key="2">
    <source>
        <dbReference type="ARBA" id="ARBA00022679"/>
    </source>
</evidence>
<keyword evidence="12" id="KW-1185">Reference proteome</keyword>
<accession>A0A443S878</accession>
<dbReference type="Gene3D" id="1.10.10.10">
    <property type="entry name" value="Winged helix-like DNA-binding domain superfamily/Winged helix DNA-binding domain"/>
    <property type="match status" value="1"/>
</dbReference>
<evidence type="ECO:0000259" key="9">
    <source>
        <dbReference type="Pfam" id="PF00891"/>
    </source>
</evidence>
<dbReference type="GO" id="GO:0032259">
    <property type="term" value="P:methylation"/>
    <property type="evidence" value="ECO:0007669"/>
    <property type="project" value="UniProtKB-KW"/>
</dbReference>
<dbReference type="InterPro" id="IPR036388">
    <property type="entry name" value="WH-like_DNA-bd_sf"/>
</dbReference>
<dbReference type="InterPro" id="IPR001077">
    <property type="entry name" value="COMT_C"/>
</dbReference>
<keyword evidence="3" id="KW-0949">S-adenosyl-L-methionine</keyword>
<dbReference type="SUPFAM" id="SSF53335">
    <property type="entry name" value="S-adenosyl-L-methionine-dependent methyltransferases"/>
    <property type="match status" value="1"/>
</dbReference>
<dbReference type="EC" id="2.1.1.4" evidence="5"/>
<dbReference type="GO" id="GO:0046983">
    <property type="term" value="F:protein dimerization activity"/>
    <property type="evidence" value="ECO:0007669"/>
    <property type="project" value="InterPro"/>
</dbReference>
<keyword evidence="1" id="KW-0489">Methyltransferase</keyword>
<organism evidence="11 12">
    <name type="scientific">Leptotrombidium deliense</name>
    <dbReference type="NCBI Taxonomy" id="299467"/>
    <lineage>
        <taxon>Eukaryota</taxon>
        <taxon>Metazoa</taxon>
        <taxon>Ecdysozoa</taxon>
        <taxon>Arthropoda</taxon>
        <taxon>Chelicerata</taxon>
        <taxon>Arachnida</taxon>
        <taxon>Acari</taxon>
        <taxon>Acariformes</taxon>
        <taxon>Trombidiformes</taxon>
        <taxon>Prostigmata</taxon>
        <taxon>Anystina</taxon>
        <taxon>Parasitengona</taxon>
        <taxon>Trombiculoidea</taxon>
        <taxon>Trombiculidae</taxon>
        <taxon>Leptotrombidium</taxon>
    </lineage>
</organism>
<dbReference type="PIRSF" id="PIRSF005739">
    <property type="entry name" value="O-mtase"/>
    <property type="match status" value="1"/>
</dbReference>